<evidence type="ECO:0000256" key="4">
    <source>
        <dbReference type="SAM" id="Phobius"/>
    </source>
</evidence>
<feature type="transmembrane region" description="Helical" evidence="4">
    <location>
        <begin position="25"/>
        <end position="46"/>
    </location>
</feature>
<reference evidence="6" key="1">
    <citation type="submission" date="2022-03" db="EMBL/GenBank/DDBJ databases">
        <title>Description of Abyssus ytuae gen. nov., sp. nov., a novel member of the family Flavobacteriaceae isolated from the sediment of Mariana Trench.</title>
        <authorList>
            <person name="Zhang J."/>
            <person name="Xu X."/>
        </authorList>
    </citation>
    <scope>NUCLEOTIDE SEQUENCE</scope>
    <source>
        <strain evidence="6">MT3330</strain>
    </source>
</reference>
<feature type="domain" description="HTH araC/xylS-type" evidence="5">
    <location>
        <begin position="286"/>
        <end position="394"/>
    </location>
</feature>
<dbReference type="GO" id="GO:0003700">
    <property type="term" value="F:DNA-binding transcription factor activity"/>
    <property type="evidence" value="ECO:0007669"/>
    <property type="project" value="InterPro"/>
</dbReference>
<dbReference type="Proteomes" id="UP000831290">
    <property type="component" value="Chromosome"/>
</dbReference>
<dbReference type="PROSITE" id="PS00041">
    <property type="entry name" value="HTH_ARAC_FAMILY_1"/>
    <property type="match status" value="1"/>
</dbReference>
<feature type="transmembrane region" description="Helical" evidence="4">
    <location>
        <begin position="121"/>
        <end position="141"/>
    </location>
</feature>
<dbReference type="EMBL" id="CP094358">
    <property type="protein sequence ID" value="UOB18123.1"/>
    <property type="molecule type" value="Genomic_DNA"/>
</dbReference>
<dbReference type="RefSeq" id="WP_255844101.1">
    <property type="nucleotide sequence ID" value="NZ_CP094358.1"/>
</dbReference>
<organism evidence="6 7">
    <name type="scientific">Abyssalbus ytuae</name>
    <dbReference type="NCBI Taxonomy" id="2926907"/>
    <lineage>
        <taxon>Bacteria</taxon>
        <taxon>Pseudomonadati</taxon>
        <taxon>Bacteroidota</taxon>
        <taxon>Flavobacteriia</taxon>
        <taxon>Flavobacteriales</taxon>
        <taxon>Flavobacteriaceae</taxon>
        <taxon>Abyssalbus</taxon>
    </lineage>
</organism>
<feature type="transmembrane region" description="Helical" evidence="4">
    <location>
        <begin position="203"/>
        <end position="224"/>
    </location>
</feature>
<feature type="transmembrane region" description="Helical" evidence="4">
    <location>
        <begin position="93"/>
        <end position="109"/>
    </location>
</feature>
<feature type="transmembrane region" description="Helical" evidence="4">
    <location>
        <begin position="161"/>
        <end position="182"/>
    </location>
</feature>
<dbReference type="SUPFAM" id="SSF46689">
    <property type="entry name" value="Homeodomain-like"/>
    <property type="match status" value="1"/>
</dbReference>
<evidence type="ECO:0000259" key="5">
    <source>
        <dbReference type="PROSITE" id="PS01124"/>
    </source>
</evidence>
<keyword evidence="3" id="KW-0804">Transcription</keyword>
<keyword evidence="4" id="KW-0812">Transmembrane</keyword>
<sequence>MIYLFYFEKKDSISIFEEMEFKFEILPVLMLLGSIQGIILSVLLFFYEKNNNKISNRILGVTVFLMSVNLLYAVFFTSGIILKFPYLIRTLDTLQVITPPLIFLYVLSLTRNNFKIQRTHYLYSLPFFLSTVYLLFTIGPVEERIAFYQNFVEGNISMSFKLLFLFKVLNGILFLIASFIELSKHTRLIPQLFENTANKKLVWLRNLLLFLLATWIIAIARPVLNFNVDSIYLLGIAVSVIIYLITVNQLKQQVIYSGISSDLIEDIKAKTHKKYKNSSLDHTELKEIFLKLDEYCRQEKPFLETECNLTFIAEKIWVKPNTLSQVLNIYAKKTYYEYLNDLKAEEAEKNLREKKYTMLTIDAIGELSGFRSKATFYTSFKNKYGVTPLEYRKKSGDTDTSQPTSQH</sequence>
<keyword evidence="1" id="KW-0805">Transcription regulation</keyword>
<dbReference type="PROSITE" id="PS01124">
    <property type="entry name" value="HTH_ARAC_FAMILY_2"/>
    <property type="match status" value="1"/>
</dbReference>
<keyword evidence="2" id="KW-0238">DNA-binding</keyword>
<dbReference type="InterPro" id="IPR009057">
    <property type="entry name" value="Homeodomain-like_sf"/>
</dbReference>
<evidence type="ECO:0000313" key="7">
    <source>
        <dbReference type="Proteomes" id="UP000831290"/>
    </source>
</evidence>
<dbReference type="SMART" id="SM00342">
    <property type="entry name" value="HTH_ARAC"/>
    <property type="match status" value="1"/>
</dbReference>
<dbReference type="InterPro" id="IPR018062">
    <property type="entry name" value="HTH_AraC-typ_CS"/>
</dbReference>
<dbReference type="KEGG" id="fbm:MQE35_02210"/>
<keyword evidence="7" id="KW-1185">Reference proteome</keyword>
<keyword evidence="4" id="KW-1133">Transmembrane helix</keyword>
<evidence type="ECO:0000256" key="3">
    <source>
        <dbReference type="ARBA" id="ARBA00023163"/>
    </source>
</evidence>
<dbReference type="AlphaFoldDB" id="A0A9E6ZSN2"/>
<name>A0A9E6ZSN2_9FLAO</name>
<feature type="transmembrane region" description="Helical" evidence="4">
    <location>
        <begin position="58"/>
        <end position="81"/>
    </location>
</feature>
<dbReference type="GO" id="GO:0043565">
    <property type="term" value="F:sequence-specific DNA binding"/>
    <property type="evidence" value="ECO:0007669"/>
    <property type="project" value="InterPro"/>
</dbReference>
<evidence type="ECO:0000313" key="6">
    <source>
        <dbReference type="EMBL" id="UOB18123.1"/>
    </source>
</evidence>
<gene>
    <name evidence="6" type="ORF">MQE35_02210</name>
</gene>
<dbReference type="InterPro" id="IPR018060">
    <property type="entry name" value="HTH_AraC"/>
</dbReference>
<dbReference type="Gene3D" id="1.10.10.60">
    <property type="entry name" value="Homeodomain-like"/>
    <property type="match status" value="1"/>
</dbReference>
<evidence type="ECO:0000256" key="2">
    <source>
        <dbReference type="ARBA" id="ARBA00023125"/>
    </source>
</evidence>
<evidence type="ECO:0000256" key="1">
    <source>
        <dbReference type="ARBA" id="ARBA00023015"/>
    </source>
</evidence>
<proteinExistence type="predicted"/>
<keyword evidence="4" id="KW-0472">Membrane</keyword>
<accession>A0A9E6ZSN2</accession>
<feature type="transmembrane region" description="Helical" evidence="4">
    <location>
        <begin position="230"/>
        <end position="247"/>
    </location>
</feature>
<dbReference type="PANTHER" id="PTHR43280">
    <property type="entry name" value="ARAC-FAMILY TRANSCRIPTIONAL REGULATOR"/>
    <property type="match status" value="1"/>
</dbReference>
<dbReference type="PANTHER" id="PTHR43280:SF2">
    <property type="entry name" value="HTH-TYPE TRANSCRIPTIONAL REGULATOR EXSA"/>
    <property type="match status" value="1"/>
</dbReference>
<dbReference type="Pfam" id="PF12833">
    <property type="entry name" value="HTH_18"/>
    <property type="match status" value="1"/>
</dbReference>
<protein>
    <submittedName>
        <fullName evidence="6">Helix-turn-helix domain-containing protein</fullName>
    </submittedName>
</protein>